<reference evidence="2 3" key="1">
    <citation type="submission" date="2017-04" db="EMBL/GenBank/DDBJ databases">
        <authorList>
            <person name="Afonso C.L."/>
            <person name="Miller P.J."/>
            <person name="Scott M.A."/>
            <person name="Spackman E."/>
            <person name="Goraichik I."/>
            <person name="Dimitrov K.M."/>
            <person name="Suarez D.L."/>
            <person name="Swayne D.E."/>
        </authorList>
    </citation>
    <scope>NUCLEOTIDE SEQUENCE [LARGE SCALE GENOMIC DNA]</scope>
    <source>
        <strain evidence="2 3">USBA 355</strain>
    </source>
</reference>
<dbReference type="AlphaFoldDB" id="A0A1Y6B9H9"/>
<feature type="signal peptide" evidence="1">
    <location>
        <begin position="1"/>
        <end position="23"/>
    </location>
</feature>
<feature type="chain" id="PRO_5012328358" evidence="1">
    <location>
        <begin position="24"/>
        <end position="492"/>
    </location>
</feature>
<dbReference type="EMBL" id="FWZX01000001">
    <property type="protein sequence ID" value="SME91690.1"/>
    <property type="molecule type" value="Genomic_DNA"/>
</dbReference>
<dbReference type="RefSeq" id="WP_085120769.1">
    <property type="nucleotide sequence ID" value="NZ_FWZX01000001.1"/>
</dbReference>
<keyword evidence="1" id="KW-0732">Signal</keyword>
<keyword evidence="3" id="KW-1185">Reference proteome</keyword>
<proteinExistence type="predicted"/>
<gene>
    <name evidence="2" type="ORF">SAMN05428998_101426</name>
</gene>
<evidence type="ECO:0000313" key="2">
    <source>
        <dbReference type="EMBL" id="SME91690.1"/>
    </source>
</evidence>
<sequence>MRSCLCALLLAAGLAAPAAPALSQGVPLKQQVTLADMASYSGQAMAGTAEAWNAFLGSAPAWLTVTKDSVNAIIIHQQLSKGDAWGAFKTFGEYGAGFMLGEWQAAGNLPLATITTAFQVAVAAGDFVHSQYFIPTLVDRLYADYRAQRAAGESHAQVWSELRYVVPHPVLAEVKKRAIYPAHDLTWDKPDFAKASRTLTAEAAGKAIRVTYRAPGNWPYGRPYLIHHAGQGGTPRFARTIDVEVSGDPPAALSGLMYDITKLNERYRDAGGYLDSAGLTAVEATLKRLLAEVAKPGDVARALDEEAVAYVGRMLELRYAREVLTRAVEQASRKARDNLVRARLAYDEFLKSWQALPEGPPVIDLPCCRYWLVQSGGERRLVGRYVTPKGTAVIYRSEPMADWLPLPFGLVAVQSGVGYHIYPGPCPASRPPGSGCPYLVARLGETAEVIFRQEVSRFSCQNSPADLSYLKCDWQRLDAKGTVVAQDSLILK</sequence>
<protein>
    <submittedName>
        <fullName evidence="2">Uncharacterized protein</fullName>
    </submittedName>
</protein>
<evidence type="ECO:0000256" key="1">
    <source>
        <dbReference type="SAM" id="SignalP"/>
    </source>
</evidence>
<organism evidence="2 3">
    <name type="scientific">Tistlia consotensis USBA 355</name>
    <dbReference type="NCBI Taxonomy" id="560819"/>
    <lineage>
        <taxon>Bacteria</taxon>
        <taxon>Pseudomonadati</taxon>
        <taxon>Pseudomonadota</taxon>
        <taxon>Alphaproteobacteria</taxon>
        <taxon>Rhodospirillales</taxon>
        <taxon>Rhodovibrionaceae</taxon>
        <taxon>Tistlia</taxon>
    </lineage>
</organism>
<evidence type="ECO:0000313" key="3">
    <source>
        <dbReference type="Proteomes" id="UP000192917"/>
    </source>
</evidence>
<name>A0A1Y6B9H9_9PROT</name>
<dbReference type="STRING" id="560819.SAMN05428998_101426"/>
<accession>A0A1Y6B9H9</accession>
<dbReference type="Proteomes" id="UP000192917">
    <property type="component" value="Unassembled WGS sequence"/>
</dbReference>